<sequence>MQPQQDRVQVAPVVFRTDLVLTISDAVVKELEARESEFFETGAVDLSALIEASQREANPKWEEGGLQDAVEYGTMKFNLSQERSDSCTRLHQVRKDKALQELYPYSDVPSQLQLAQDCKSWIEDTRKFPILLKAQIKTFLQERAGHDRINTGTEGLGEHDLKSEEDLKAIVQRIKSLSSNVTSLVNSVNGIKMMRATESKGLDPQPPKSQPTEAQESSGLLGIAGLTDRLEKIQGNFSKLQEIRGTDIARIVAIQEGIDEALNSTAEDEQIFGASESFEPSALQPAVDSLALEHFPALVTMFKPDFQQYQDSNDLEKYFYQAIERPLALIHELLMSPTEGENNLVPAYELEEGEIFDVESLLAQGLQGLL</sequence>
<dbReference type="EMBL" id="CACVBS010000028">
    <property type="protein sequence ID" value="CAA7259845.1"/>
    <property type="molecule type" value="Genomic_DNA"/>
</dbReference>
<proteinExistence type="predicted"/>
<feature type="region of interest" description="Disordered" evidence="1">
    <location>
        <begin position="198"/>
        <end position="218"/>
    </location>
</feature>
<name>A0A8S0VQG0_CYCAE</name>
<evidence type="ECO:0000313" key="2">
    <source>
        <dbReference type="EMBL" id="CAA7259845.1"/>
    </source>
</evidence>
<protein>
    <submittedName>
        <fullName evidence="2">Uncharacterized protein</fullName>
    </submittedName>
</protein>
<dbReference type="Proteomes" id="UP000467700">
    <property type="component" value="Unassembled WGS sequence"/>
</dbReference>
<organism evidence="2 3">
    <name type="scientific">Cyclocybe aegerita</name>
    <name type="common">Black poplar mushroom</name>
    <name type="synonym">Agrocybe aegerita</name>
    <dbReference type="NCBI Taxonomy" id="1973307"/>
    <lineage>
        <taxon>Eukaryota</taxon>
        <taxon>Fungi</taxon>
        <taxon>Dikarya</taxon>
        <taxon>Basidiomycota</taxon>
        <taxon>Agaricomycotina</taxon>
        <taxon>Agaricomycetes</taxon>
        <taxon>Agaricomycetidae</taxon>
        <taxon>Agaricales</taxon>
        <taxon>Agaricineae</taxon>
        <taxon>Bolbitiaceae</taxon>
        <taxon>Cyclocybe</taxon>
    </lineage>
</organism>
<accession>A0A8S0VQG0</accession>
<evidence type="ECO:0000313" key="3">
    <source>
        <dbReference type="Proteomes" id="UP000467700"/>
    </source>
</evidence>
<comment type="caution">
    <text evidence="2">The sequence shown here is derived from an EMBL/GenBank/DDBJ whole genome shotgun (WGS) entry which is preliminary data.</text>
</comment>
<gene>
    <name evidence="2" type="ORF">AAE3_LOCUS2027</name>
</gene>
<dbReference type="OrthoDB" id="10370606at2759"/>
<reference evidence="2 3" key="1">
    <citation type="submission" date="2020-01" db="EMBL/GenBank/DDBJ databases">
        <authorList>
            <person name="Gupta K D."/>
        </authorList>
    </citation>
    <scope>NUCLEOTIDE SEQUENCE [LARGE SCALE GENOMIC DNA]</scope>
</reference>
<keyword evidence="3" id="KW-1185">Reference proteome</keyword>
<dbReference type="AlphaFoldDB" id="A0A8S0VQG0"/>
<evidence type="ECO:0000256" key="1">
    <source>
        <dbReference type="SAM" id="MobiDB-lite"/>
    </source>
</evidence>